<protein>
    <recommendedName>
        <fullName evidence="3">DUF4376 domain-containing protein</fullName>
    </recommendedName>
</protein>
<proteinExistence type="predicted"/>
<evidence type="ECO:0000313" key="1">
    <source>
        <dbReference type="EMBL" id="WWA30381.1"/>
    </source>
</evidence>
<evidence type="ECO:0000313" key="2">
    <source>
        <dbReference type="Proteomes" id="UP001341136"/>
    </source>
</evidence>
<gene>
    <name evidence="1" type="ORF">V5G21_00870</name>
</gene>
<accession>A0ABZ2CX00</accession>
<name>A0ABZ2CX00_9BACI</name>
<reference evidence="1 2" key="1">
    <citation type="submission" date="2024-01" db="EMBL/GenBank/DDBJ databases">
        <title>Culturomics analysis of mouse respiratory tract.</title>
        <authorList>
            <person name="Phillips A.M."/>
            <person name="Collette N.M."/>
            <person name="Mageeney C.M."/>
            <person name="Sinha A."/>
            <person name="Hern K.E."/>
            <person name="Arkin A.P."/>
            <person name="Williams K.P."/>
            <person name="Branda S."/>
        </authorList>
    </citation>
    <scope>NUCLEOTIDE SEQUENCE [LARGE SCALE GENOMIC DNA]</scope>
    <source>
        <strain evidence="1 2">CP20</strain>
    </source>
</reference>
<dbReference type="EMBL" id="CP144921">
    <property type="protein sequence ID" value="WWA30381.1"/>
    <property type="molecule type" value="Genomic_DNA"/>
</dbReference>
<organism evidence="1 2">
    <name type="scientific">Shouchella rhizosphaerae</name>
    <dbReference type="NCBI Taxonomy" id="866786"/>
    <lineage>
        <taxon>Bacteria</taxon>
        <taxon>Bacillati</taxon>
        <taxon>Bacillota</taxon>
        <taxon>Bacilli</taxon>
        <taxon>Bacillales</taxon>
        <taxon>Bacillaceae</taxon>
        <taxon>Shouchella</taxon>
    </lineage>
</organism>
<dbReference type="Proteomes" id="UP001341136">
    <property type="component" value="Chromosome"/>
</dbReference>
<sequence length="121" mass="13757">MKTKPLPITHNYGIKSDGIRNFQLCGRRMIDPTKSPKWAEKVAENPDLDSAPYEKWVEIESYHGRLESALHAIVVRETLQFDGDSIAELKAHLDGIHELIAESLKLHDFSEEIARFEVSEG</sequence>
<keyword evidence="2" id="KW-1185">Reference proteome</keyword>
<dbReference type="RefSeq" id="WP_338465138.1">
    <property type="nucleotide sequence ID" value="NZ_CP144921.1"/>
</dbReference>
<evidence type="ECO:0008006" key="3">
    <source>
        <dbReference type="Google" id="ProtNLM"/>
    </source>
</evidence>